<dbReference type="AlphaFoldDB" id="A0A3M7PR95"/>
<evidence type="ECO:0000256" key="1">
    <source>
        <dbReference type="PROSITE-ProRule" id="PRU00723"/>
    </source>
</evidence>
<feature type="non-terminal residue" evidence="3">
    <location>
        <position position="111"/>
    </location>
</feature>
<feature type="zinc finger region" description="C3H1-type" evidence="1">
    <location>
        <begin position="78"/>
        <end position="107"/>
    </location>
</feature>
<proteinExistence type="predicted"/>
<keyword evidence="1" id="KW-0479">Metal-binding</keyword>
<organism evidence="3 4">
    <name type="scientific">Brachionus plicatilis</name>
    <name type="common">Marine rotifer</name>
    <name type="synonym">Brachionus muelleri</name>
    <dbReference type="NCBI Taxonomy" id="10195"/>
    <lineage>
        <taxon>Eukaryota</taxon>
        <taxon>Metazoa</taxon>
        <taxon>Spiralia</taxon>
        <taxon>Gnathifera</taxon>
        <taxon>Rotifera</taxon>
        <taxon>Eurotatoria</taxon>
        <taxon>Monogononta</taxon>
        <taxon>Pseudotrocha</taxon>
        <taxon>Ploima</taxon>
        <taxon>Brachionidae</taxon>
        <taxon>Brachionus</taxon>
    </lineage>
</organism>
<dbReference type="OrthoDB" id="20534at2759"/>
<keyword evidence="1" id="KW-0862">Zinc</keyword>
<name>A0A3M7PR95_BRAPC</name>
<dbReference type="PROSITE" id="PS50103">
    <property type="entry name" value="ZF_C3H1"/>
    <property type="match status" value="1"/>
</dbReference>
<dbReference type="InterPro" id="IPR000571">
    <property type="entry name" value="Znf_CCCH"/>
</dbReference>
<feature type="domain" description="C3H1-type" evidence="2">
    <location>
        <begin position="78"/>
        <end position="107"/>
    </location>
</feature>
<dbReference type="GO" id="GO:0008270">
    <property type="term" value="F:zinc ion binding"/>
    <property type="evidence" value="ECO:0007669"/>
    <property type="project" value="UniProtKB-KW"/>
</dbReference>
<dbReference type="Pfam" id="PF18384">
    <property type="entry name" value="zf_CCCH_5"/>
    <property type="match status" value="1"/>
</dbReference>
<keyword evidence="4" id="KW-1185">Reference proteome</keyword>
<reference evidence="3 4" key="1">
    <citation type="journal article" date="2018" name="Sci. Rep.">
        <title>Genomic signatures of local adaptation to the degree of environmental predictability in rotifers.</title>
        <authorList>
            <person name="Franch-Gras L."/>
            <person name="Hahn C."/>
            <person name="Garcia-Roger E.M."/>
            <person name="Carmona M.J."/>
            <person name="Serra M."/>
            <person name="Gomez A."/>
        </authorList>
    </citation>
    <scope>NUCLEOTIDE SEQUENCE [LARGE SCALE GENOMIC DNA]</scope>
    <source>
        <strain evidence="3">HYR1</strain>
    </source>
</reference>
<gene>
    <name evidence="3" type="ORF">BpHYR1_051380</name>
</gene>
<evidence type="ECO:0000313" key="4">
    <source>
        <dbReference type="Proteomes" id="UP000276133"/>
    </source>
</evidence>
<sequence length="111" mass="12918">MPESNDAFGPAAAASTCQGQITEKPSHYTYLKGFRVDQCSLFLQHKCTQHRPYTCFYWHFKNQRRRRPIRKRDGLFNYNPDAYCDKYDEQTGVCANGDECPFVHRNAGDTE</sequence>
<evidence type="ECO:0000259" key="2">
    <source>
        <dbReference type="PROSITE" id="PS50103"/>
    </source>
</evidence>
<keyword evidence="1" id="KW-0863">Zinc-finger</keyword>
<dbReference type="STRING" id="10195.A0A3M7PR95"/>
<protein>
    <submittedName>
        <fullName evidence="3">RING finger protein unkempt-like</fullName>
    </submittedName>
</protein>
<dbReference type="EMBL" id="REGN01009232">
    <property type="protein sequence ID" value="RNA01652.1"/>
    <property type="molecule type" value="Genomic_DNA"/>
</dbReference>
<comment type="caution">
    <text evidence="3">The sequence shown here is derived from an EMBL/GenBank/DDBJ whole genome shotgun (WGS) entry which is preliminary data.</text>
</comment>
<dbReference type="InterPro" id="IPR040594">
    <property type="entry name" value="UNK_Znf_1"/>
</dbReference>
<accession>A0A3M7PR95</accession>
<dbReference type="Proteomes" id="UP000276133">
    <property type="component" value="Unassembled WGS sequence"/>
</dbReference>
<evidence type="ECO:0000313" key="3">
    <source>
        <dbReference type="EMBL" id="RNA01652.1"/>
    </source>
</evidence>